<gene>
    <name evidence="1" type="ORF">LOK49_LG05G02161</name>
</gene>
<name>A0ACC0HL46_9ERIC</name>
<organism evidence="1 2">
    <name type="scientific">Camellia lanceoleosa</name>
    <dbReference type="NCBI Taxonomy" id="1840588"/>
    <lineage>
        <taxon>Eukaryota</taxon>
        <taxon>Viridiplantae</taxon>
        <taxon>Streptophyta</taxon>
        <taxon>Embryophyta</taxon>
        <taxon>Tracheophyta</taxon>
        <taxon>Spermatophyta</taxon>
        <taxon>Magnoliopsida</taxon>
        <taxon>eudicotyledons</taxon>
        <taxon>Gunneridae</taxon>
        <taxon>Pentapetalae</taxon>
        <taxon>asterids</taxon>
        <taxon>Ericales</taxon>
        <taxon>Theaceae</taxon>
        <taxon>Camellia</taxon>
    </lineage>
</organism>
<accession>A0ACC0HL46</accession>
<keyword evidence="2" id="KW-1185">Reference proteome</keyword>
<evidence type="ECO:0000313" key="1">
    <source>
        <dbReference type="EMBL" id="KAI8014358.1"/>
    </source>
</evidence>
<dbReference type="EMBL" id="CM045761">
    <property type="protein sequence ID" value="KAI8014358.1"/>
    <property type="molecule type" value="Genomic_DNA"/>
</dbReference>
<protein>
    <submittedName>
        <fullName evidence="1">Zinc finger protein 2</fullName>
    </submittedName>
</protein>
<sequence>MSYQPNTYLNLSLPSNESPTLDLVLDPSSSCSSSPLKAIQPRFSLVTIAKRKFYTSQAHGGHQNAPGQKGLSQRRPEHRRQFSCSTACGMEQPPTVTTDPEEYGSTSSHSRHAPADTT</sequence>
<evidence type="ECO:0000313" key="2">
    <source>
        <dbReference type="Proteomes" id="UP001060215"/>
    </source>
</evidence>
<dbReference type="Proteomes" id="UP001060215">
    <property type="component" value="Chromosome 4"/>
</dbReference>
<proteinExistence type="predicted"/>
<reference evidence="1 2" key="1">
    <citation type="journal article" date="2022" name="Plant J.">
        <title>Chromosome-level genome of Camellia lanceoleosa provides a valuable resource for understanding genome evolution and self-incompatibility.</title>
        <authorList>
            <person name="Gong W."/>
            <person name="Xiao S."/>
            <person name="Wang L."/>
            <person name="Liao Z."/>
            <person name="Chang Y."/>
            <person name="Mo W."/>
            <person name="Hu G."/>
            <person name="Li W."/>
            <person name="Zhao G."/>
            <person name="Zhu H."/>
            <person name="Hu X."/>
            <person name="Ji K."/>
            <person name="Xiang X."/>
            <person name="Song Q."/>
            <person name="Yuan D."/>
            <person name="Jin S."/>
            <person name="Zhang L."/>
        </authorList>
    </citation>
    <scope>NUCLEOTIDE SEQUENCE [LARGE SCALE GENOMIC DNA]</scope>
    <source>
        <strain evidence="1">SQ_2022a</strain>
    </source>
</reference>
<comment type="caution">
    <text evidence="1">The sequence shown here is derived from an EMBL/GenBank/DDBJ whole genome shotgun (WGS) entry which is preliminary data.</text>
</comment>